<evidence type="ECO:0000313" key="2">
    <source>
        <dbReference type="EMBL" id="NVN31350.1"/>
    </source>
</evidence>
<dbReference type="InterPro" id="IPR005119">
    <property type="entry name" value="LysR_subst-bd"/>
</dbReference>
<organism evidence="2 3">
    <name type="scientific">Endobacter medicaginis</name>
    <dbReference type="NCBI Taxonomy" id="1181271"/>
    <lineage>
        <taxon>Bacteria</taxon>
        <taxon>Pseudomonadati</taxon>
        <taxon>Pseudomonadota</taxon>
        <taxon>Alphaproteobacteria</taxon>
        <taxon>Acetobacterales</taxon>
        <taxon>Acetobacteraceae</taxon>
        <taxon>Endobacter</taxon>
    </lineage>
</organism>
<dbReference type="AlphaFoldDB" id="A0A850NSY0"/>
<sequence length="98" mass="10429">GARQDLDRIARAASRRLDPVFITGSLDMQKALALRGAAVLILPPLCCADEIEAGRLVAVALAEDSLIETSLVICRAPDRVLPHAAEAVIAELERFLVG</sequence>
<dbReference type="Gene3D" id="3.40.190.290">
    <property type="match status" value="1"/>
</dbReference>
<accession>A0A850NSY0</accession>
<feature type="domain" description="LysR substrate-binding" evidence="1">
    <location>
        <begin position="2"/>
        <end position="93"/>
    </location>
</feature>
<dbReference type="RefSeq" id="WP_256124384.1">
    <property type="nucleotide sequence ID" value="NZ_JABXXQ010000350.1"/>
</dbReference>
<dbReference type="SUPFAM" id="SSF53850">
    <property type="entry name" value="Periplasmic binding protein-like II"/>
    <property type="match status" value="1"/>
</dbReference>
<reference evidence="2 3" key="1">
    <citation type="submission" date="2020-06" db="EMBL/GenBank/DDBJ databases">
        <title>Description of novel acetic acid bacteria.</title>
        <authorList>
            <person name="Sombolestani A."/>
        </authorList>
    </citation>
    <scope>NUCLEOTIDE SEQUENCE [LARGE SCALE GENOMIC DNA]</scope>
    <source>
        <strain evidence="2 3">LMG 26838</strain>
    </source>
</reference>
<feature type="non-terminal residue" evidence="2">
    <location>
        <position position="1"/>
    </location>
</feature>
<evidence type="ECO:0000259" key="1">
    <source>
        <dbReference type="Pfam" id="PF03466"/>
    </source>
</evidence>
<proteinExistence type="predicted"/>
<evidence type="ECO:0000313" key="3">
    <source>
        <dbReference type="Proteomes" id="UP000565205"/>
    </source>
</evidence>
<name>A0A850NSY0_9PROT</name>
<dbReference type="Pfam" id="PF03466">
    <property type="entry name" value="LysR_substrate"/>
    <property type="match status" value="1"/>
</dbReference>
<comment type="caution">
    <text evidence="2">The sequence shown here is derived from an EMBL/GenBank/DDBJ whole genome shotgun (WGS) entry which is preliminary data.</text>
</comment>
<gene>
    <name evidence="2" type="ORF">HUK83_13545</name>
</gene>
<protein>
    <submittedName>
        <fullName evidence="2">LysR family transcriptional regulator</fullName>
    </submittedName>
</protein>
<dbReference type="EMBL" id="JABXXQ010000350">
    <property type="protein sequence ID" value="NVN31350.1"/>
    <property type="molecule type" value="Genomic_DNA"/>
</dbReference>
<dbReference type="Proteomes" id="UP000565205">
    <property type="component" value="Unassembled WGS sequence"/>
</dbReference>